<sequence length="400" mass="44509">MFLADIRGAQCTVWEPEALLRGSISDDSSGATFTTVVETVSMEAKAKITAMAVHHTPEVIFCGKDDGSVVLYERKMVASLGILYSHKSPVRLLVWIERRDALLSIDASNRIFAHRIRKSADKGWLSDSTVLFKSHLDSEKAIIDVLVGELAAKFLVSTRGSDYLFNLDSGKFERERTYPLVPGIRKWLSHPESSLHMVCVDNVKISAYCWSDWSEVSSIALSLDNDTAEIKSASFYSLGQKQRIILDLLYPNSSASINMIAIIDADCLSIENNDSSFLLGKQLDQCATDEDDENLLTTSSPVAPHRSWMTAFELSVAHVIGIDESKKLIFLSRSFWICSVGISELEIAQRKDPPTIEVFEHFFVPYDWFAGRKDIVCALAKRDIMLTRGGDLAVIRGGLD</sequence>
<dbReference type="SUPFAM" id="SSF50978">
    <property type="entry name" value="WD40 repeat-like"/>
    <property type="match status" value="1"/>
</dbReference>
<dbReference type="Gene3D" id="2.130.10.10">
    <property type="entry name" value="YVTN repeat-like/Quinoprotein amine dehydrogenase"/>
    <property type="match status" value="1"/>
</dbReference>
<proteinExistence type="predicted"/>
<name>W6PZC1_PENRF</name>
<dbReference type="AlphaFoldDB" id="W6PZC1"/>
<organism evidence="1 2">
    <name type="scientific">Penicillium roqueforti (strain FM164)</name>
    <dbReference type="NCBI Taxonomy" id="1365484"/>
    <lineage>
        <taxon>Eukaryota</taxon>
        <taxon>Fungi</taxon>
        <taxon>Dikarya</taxon>
        <taxon>Ascomycota</taxon>
        <taxon>Pezizomycotina</taxon>
        <taxon>Eurotiomycetes</taxon>
        <taxon>Eurotiomycetidae</taxon>
        <taxon>Eurotiales</taxon>
        <taxon>Aspergillaceae</taxon>
        <taxon>Penicillium</taxon>
    </lineage>
</organism>
<evidence type="ECO:0000313" key="2">
    <source>
        <dbReference type="Proteomes" id="UP000030686"/>
    </source>
</evidence>
<protein>
    <submittedName>
        <fullName evidence="1">WD40/YVTN repeat-like-containing domain</fullName>
    </submittedName>
</protein>
<dbReference type="OrthoDB" id="194358at2759"/>
<dbReference type="InterPro" id="IPR015943">
    <property type="entry name" value="WD40/YVTN_repeat-like_dom_sf"/>
</dbReference>
<keyword evidence="2" id="KW-1185">Reference proteome</keyword>
<dbReference type="EMBL" id="HG792015">
    <property type="protein sequence ID" value="CDM29076.1"/>
    <property type="molecule type" value="Genomic_DNA"/>
</dbReference>
<dbReference type="STRING" id="1365484.W6PZC1"/>
<accession>W6PZC1</accession>
<gene>
    <name evidence="1" type="ORF">PROQFM164_S01g002887</name>
</gene>
<dbReference type="InterPro" id="IPR036322">
    <property type="entry name" value="WD40_repeat_dom_sf"/>
</dbReference>
<dbReference type="Proteomes" id="UP000030686">
    <property type="component" value="Unassembled WGS sequence"/>
</dbReference>
<evidence type="ECO:0000313" key="1">
    <source>
        <dbReference type="EMBL" id="CDM29076.1"/>
    </source>
</evidence>
<reference evidence="1" key="1">
    <citation type="journal article" date="2014" name="Nat. Commun.">
        <title>Multiple recent horizontal transfers of a large genomic region in cheese making fungi.</title>
        <authorList>
            <person name="Cheeseman K."/>
            <person name="Ropars J."/>
            <person name="Renault P."/>
            <person name="Dupont J."/>
            <person name="Gouzy J."/>
            <person name="Branca A."/>
            <person name="Abraham A.L."/>
            <person name="Ceppi M."/>
            <person name="Conseiller E."/>
            <person name="Debuchy R."/>
            <person name="Malagnac F."/>
            <person name="Goarin A."/>
            <person name="Silar P."/>
            <person name="Lacoste S."/>
            <person name="Sallet E."/>
            <person name="Bensimon A."/>
            <person name="Giraud T."/>
            <person name="Brygoo Y."/>
        </authorList>
    </citation>
    <scope>NUCLEOTIDE SEQUENCE [LARGE SCALE GENOMIC DNA]</scope>
    <source>
        <strain evidence="1">FM164</strain>
    </source>
</reference>